<proteinExistence type="inferred from homology"/>
<comment type="subcellular location">
    <subcellularLocation>
        <location evidence="10">Cytoplasm</location>
    </subcellularLocation>
</comment>
<organism evidence="13">
    <name type="scientific">candidate division WOR-3 bacterium</name>
    <dbReference type="NCBI Taxonomy" id="2052148"/>
    <lineage>
        <taxon>Bacteria</taxon>
        <taxon>Bacteria division WOR-3</taxon>
    </lineage>
</organism>
<feature type="binding site" evidence="10">
    <location>
        <position position="183"/>
    </location>
    <ligand>
        <name>pyridoxal 5'-phosphate</name>
        <dbReference type="ChEBI" id="CHEBI:597326"/>
    </ligand>
</feature>
<dbReference type="InterPro" id="IPR015421">
    <property type="entry name" value="PyrdxlP-dep_Trfase_major"/>
</dbReference>
<dbReference type="FunFam" id="3.40.640.10:FF:000084">
    <property type="entry name" value="IscS-like cysteine desulfurase"/>
    <property type="match status" value="1"/>
</dbReference>
<gene>
    <name evidence="13" type="primary">nifS</name>
    <name evidence="10" type="synonym">iscS</name>
    <name evidence="13" type="ORF">ENV70_05165</name>
</gene>
<dbReference type="HAMAP" id="MF_00331">
    <property type="entry name" value="Cys_desulf_IscS"/>
    <property type="match status" value="1"/>
</dbReference>
<keyword evidence="5 10" id="KW-0479">Metal-binding</keyword>
<dbReference type="GO" id="GO:0044571">
    <property type="term" value="P:[2Fe-2S] cluster assembly"/>
    <property type="evidence" value="ECO:0007669"/>
    <property type="project" value="UniProtKB-UniRule"/>
</dbReference>
<keyword evidence="8 10" id="KW-0411">Iron-sulfur</keyword>
<dbReference type="PIRSF" id="PIRSF005572">
    <property type="entry name" value="NifS"/>
    <property type="match status" value="1"/>
</dbReference>
<dbReference type="InterPro" id="IPR015424">
    <property type="entry name" value="PyrdxlP-dep_Trfase"/>
</dbReference>
<comment type="caution">
    <text evidence="13">The sequence shown here is derived from an EMBL/GenBank/DDBJ whole genome shotgun (WGS) entry which is preliminary data.</text>
</comment>
<evidence type="ECO:0000256" key="11">
    <source>
        <dbReference type="RuleBase" id="RU004504"/>
    </source>
</evidence>
<comment type="cofactor">
    <cofactor evidence="1 10 11">
        <name>pyridoxal 5'-phosphate</name>
        <dbReference type="ChEBI" id="CHEBI:597326"/>
    </cofactor>
</comment>
<reference evidence="13" key="1">
    <citation type="journal article" date="2020" name="mSystems">
        <title>Genome- and Community-Level Interaction Insights into Carbon Utilization and Element Cycling Functions of Hydrothermarchaeota in Hydrothermal Sediment.</title>
        <authorList>
            <person name="Zhou Z."/>
            <person name="Liu Y."/>
            <person name="Xu W."/>
            <person name="Pan J."/>
            <person name="Luo Z.H."/>
            <person name="Li M."/>
        </authorList>
    </citation>
    <scope>NUCLEOTIDE SEQUENCE [LARGE SCALE GENOMIC DNA]</scope>
    <source>
        <strain evidence="13">SpSt-783</strain>
    </source>
</reference>
<dbReference type="PANTHER" id="PTHR11601">
    <property type="entry name" value="CYSTEINE DESULFURYLASE FAMILY MEMBER"/>
    <property type="match status" value="1"/>
</dbReference>
<dbReference type="UniPathway" id="UPA00266"/>
<accession>A0A7C6EH41</accession>
<dbReference type="GO" id="GO:1990221">
    <property type="term" value="C:L-cysteine desulfurase complex"/>
    <property type="evidence" value="ECO:0007669"/>
    <property type="project" value="UniProtKB-ARBA"/>
</dbReference>
<dbReference type="PANTHER" id="PTHR11601:SF34">
    <property type="entry name" value="CYSTEINE DESULFURASE"/>
    <property type="match status" value="1"/>
</dbReference>
<keyword evidence="4 10" id="KW-0808">Transferase</keyword>
<dbReference type="SUPFAM" id="SSF53383">
    <property type="entry name" value="PLP-dependent transferases"/>
    <property type="match status" value="1"/>
</dbReference>
<dbReference type="EMBL" id="DTHJ01000110">
    <property type="protein sequence ID" value="HHS62984.1"/>
    <property type="molecule type" value="Genomic_DNA"/>
</dbReference>
<dbReference type="AlphaFoldDB" id="A0A7C6EH41"/>
<keyword evidence="3 10" id="KW-0963">Cytoplasm</keyword>
<evidence type="ECO:0000256" key="7">
    <source>
        <dbReference type="ARBA" id="ARBA00023004"/>
    </source>
</evidence>
<keyword evidence="6 10" id="KW-0663">Pyridoxal phosphate</keyword>
<evidence type="ECO:0000256" key="10">
    <source>
        <dbReference type="HAMAP-Rule" id="MF_00331"/>
    </source>
</evidence>
<feature type="binding site" evidence="10">
    <location>
        <begin position="203"/>
        <end position="205"/>
    </location>
    <ligand>
        <name>pyridoxal 5'-phosphate</name>
        <dbReference type="ChEBI" id="CHEBI:597326"/>
    </ligand>
</feature>
<dbReference type="InterPro" id="IPR010240">
    <property type="entry name" value="Cys_deSase_IscS"/>
</dbReference>
<dbReference type="GO" id="GO:0046872">
    <property type="term" value="F:metal ion binding"/>
    <property type="evidence" value="ECO:0007669"/>
    <property type="project" value="UniProtKB-KW"/>
</dbReference>
<feature type="binding site" description="via persulfide group" evidence="10">
    <location>
        <position position="329"/>
    </location>
    <ligand>
        <name>[2Fe-2S] cluster</name>
        <dbReference type="ChEBI" id="CHEBI:190135"/>
        <note>ligand shared with IscU</note>
    </ligand>
</feature>
<evidence type="ECO:0000256" key="9">
    <source>
        <dbReference type="ARBA" id="ARBA00050776"/>
    </source>
</evidence>
<dbReference type="InterPro" id="IPR000192">
    <property type="entry name" value="Aminotrans_V_dom"/>
</dbReference>
<dbReference type="GO" id="GO:0031071">
    <property type="term" value="F:cysteine desulfurase activity"/>
    <property type="evidence" value="ECO:0007669"/>
    <property type="project" value="UniProtKB-UniRule"/>
</dbReference>
<evidence type="ECO:0000256" key="6">
    <source>
        <dbReference type="ARBA" id="ARBA00022898"/>
    </source>
</evidence>
<feature type="domain" description="Aminotransferase class V" evidence="12">
    <location>
        <begin position="8"/>
        <end position="370"/>
    </location>
</feature>
<dbReference type="InterPro" id="IPR020578">
    <property type="entry name" value="Aminotrans_V_PyrdxlP_BS"/>
</dbReference>
<feature type="binding site" evidence="10">
    <location>
        <begin position="75"/>
        <end position="76"/>
    </location>
    <ligand>
        <name>pyridoxal 5'-phosphate</name>
        <dbReference type="ChEBI" id="CHEBI:597326"/>
    </ligand>
</feature>
<feature type="binding site" evidence="10">
    <location>
        <position position="241"/>
    </location>
    <ligand>
        <name>pyridoxal 5'-phosphate</name>
        <dbReference type="ChEBI" id="CHEBI:597326"/>
    </ligand>
</feature>
<dbReference type="EC" id="2.8.1.7" evidence="10"/>
<comment type="function">
    <text evidence="10">Master enzyme that delivers sulfur to a number of partners involved in Fe-S cluster assembly, tRNA modification or cofactor biosynthesis. Catalyzes the removal of elemental sulfur atoms from cysteine to produce alanine. Functions as a sulfur delivery protein for Fe-S cluster synthesis onto IscU, an Fe-S scaffold assembly protein, as well as other S acceptor proteins.</text>
</comment>
<dbReference type="Gene3D" id="3.90.1150.10">
    <property type="entry name" value="Aspartate Aminotransferase, domain 1"/>
    <property type="match status" value="1"/>
</dbReference>
<dbReference type="NCBIfam" id="TIGR03402">
    <property type="entry name" value="FeS_nifS"/>
    <property type="match status" value="1"/>
</dbReference>
<dbReference type="GO" id="GO:0006520">
    <property type="term" value="P:amino acid metabolic process"/>
    <property type="evidence" value="ECO:0007669"/>
    <property type="project" value="InterPro"/>
</dbReference>
<dbReference type="InterPro" id="IPR016454">
    <property type="entry name" value="Cysteine_dSase"/>
</dbReference>
<evidence type="ECO:0000256" key="3">
    <source>
        <dbReference type="ARBA" id="ARBA00022490"/>
    </source>
</evidence>
<comment type="pathway">
    <text evidence="10">Cofactor biosynthesis; iron-sulfur cluster biosynthesis.</text>
</comment>
<feature type="active site" description="Cysteine persulfide intermediate" evidence="10">
    <location>
        <position position="329"/>
    </location>
</feature>
<comment type="subunit">
    <text evidence="10">Homodimer. Forms a heterotetramer with IscU, interacts with other sulfur acceptors.</text>
</comment>
<name>A0A7C6EH41_UNCW3</name>
<feature type="binding site" evidence="10">
    <location>
        <position position="155"/>
    </location>
    <ligand>
        <name>pyridoxal 5'-phosphate</name>
        <dbReference type="ChEBI" id="CHEBI:597326"/>
    </ligand>
</feature>
<dbReference type="InterPro" id="IPR017772">
    <property type="entry name" value="Cys_deSase_NifS_bac/arc"/>
</dbReference>
<dbReference type="Gene3D" id="3.40.640.10">
    <property type="entry name" value="Type I PLP-dependent aspartate aminotransferase-like (Major domain)"/>
    <property type="match status" value="1"/>
</dbReference>
<feature type="modified residue" description="N6-(pyridoxal phosphate)lysine" evidence="10">
    <location>
        <position position="206"/>
    </location>
</feature>
<evidence type="ECO:0000256" key="8">
    <source>
        <dbReference type="ARBA" id="ARBA00023014"/>
    </source>
</evidence>
<dbReference type="NCBIfam" id="NF002806">
    <property type="entry name" value="PRK02948.1"/>
    <property type="match status" value="1"/>
</dbReference>
<evidence type="ECO:0000256" key="1">
    <source>
        <dbReference type="ARBA" id="ARBA00001933"/>
    </source>
</evidence>
<dbReference type="PROSITE" id="PS00595">
    <property type="entry name" value="AA_TRANSFER_CLASS_5"/>
    <property type="match status" value="1"/>
</dbReference>
<evidence type="ECO:0000256" key="2">
    <source>
        <dbReference type="ARBA" id="ARBA00006490"/>
    </source>
</evidence>
<protein>
    <recommendedName>
        <fullName evidence="10">Cysteine desulfurase IscS</fullName>
        <ecNumber evidence="10">2.8.1.7</ecNumber>
    </recommendedName>
</protein>
<comment type="similarity">
    <text evidence="2 10">Belongs to the class-V pyridoxal-phosphate-dependent aminotransferase family. NifS/IscS subfamily.</text>
</comment>
<keyword evidence="10" id="KW-0001">2Fe-2S</keyword>
<dbReference type="InterPro" id="IPR015422">
    <property type="entry name" value="PyrdxlP-dep_Trfase_small"/>
</dbReference>
<evidence type="ECO:0000256" key="4">
    <source>
        <dbReference type="ARBA" id="ARBA00022679"/>
    </source>
</evidence>
<evidence type="ECO:0000259" key="12">
    <source>
        <dbReference type="Pfam" id="PF00266"/>
    </source>
</evidence>
<evidence type="ECO:0000313" key="13">
    <source>
        <dbReference type="EMBL" id="HHS62984.1"/>
    </source>
</evidence>
<dbReference type="GO" id="GO:0030170">
    <property type="term" value="F:pyridoxal phosphate binding"/>
    <property type="evidence" value="ECO:0007669"/>
    <property type="project" value="UniProtKB-UniRule"/>
</dbReference>
<keyword evidence="7 10" id="KW-0408">Iron</keyword>
<comment type="catalytic activity">
    <reaction evidence="9 10">
        <text>(sulfur carrier)-H + L-cysteine = (sulfur carrier)-SH + L-alanine</text>
        <dbReference type="Rhea" id="RHEA:43892"/>
        <dbReference type="Rhea" id="RHEA-COMP:14737"/>
        <dbReference type="Rhea" id="RHEA-COMP:14739"/>
        <dbReference type="ChEBI" id="CHEBI:29917"/>
        <dbReference type="ChEBI" id="CHEBI:35235"/>
        <dbReference type="ChEBI" id="CHEBI:57972"/>
        <dbReference type="ChEBI" id="CHEBI:64428"/>
        <dbReference type="EC" id="2.8.1.7"/>
    </reaction>
</comment>
<dbReference type="GO" id="GO:0051537">
    <property type="term" value="F:2 iron, 2 sulfur cluster binding"/>
    <property type="evidence" value="ECO:0007669"/>
    <property type="project" value="UniProtKB-UniRule"/>
</dbReference>
<evidence type="ECO:0000256" key="5">
    <source>
        <dbReference type="ARBA" id="ARBA00022723"/>
    </source>
</evidence>
<dbReference type="Pfam" id="PF00266">
    <property type="entry name" value="Aminotran_5"/>
    <property type="match status" value="1"/>
</dbReference>
<sequence length="390" mass="42809">MEKINKRIYLDYAATTPLHPAVLEAMKVYFFENFANPSSLHTSGQKAREAIENARKVIADALGANPDEIIFTSGGSESDNTAIKGVAYALANKGNHIITTKIEHHAVLEPFIFLQSQGFKTTFLPVDRYGMVDPDGVKKAITDKTILVSIMHANNEIGTIEPIEEISKICRERGVFLHTDAVQSFGAIDTNVNRLGVDLLSISAHKFYGPKGVGALYIRKGTRIEPLLHGGAQEMGKRASTHNVPGIVGMAKAAELAIKEMPERVEHSRRLRDKLVKSLSNSLDDIIINGHPEKRLPNNCHMVVKYIEGEALLMRLDQIGIEVATGSACSSGSLEPSHVLTAIGIPVEYARGSIRMTIGRLTTDEDIDYVCEHFPRIVKELRAISPLVKK</sequence>